<keyword evidence="1" id="KW-0812">Transmembrane</keyword>
<evidence type="ECO:0000256" key="1">
    <source>
        <dbReference type="SAM" id="Phobius"/>
    </source>
</evidence>
<dbReference type="Proteomes" id="UP001198200">
    <property type="component" value="Unassembled WGS sequence"/>
</dbReference>
<gene>
    <name evidence="2" type="ORF">LKD48_11105</name>
</gene>
<dbReference type="RefSeq" id="WP_308732053.1">
    <property type="nucleotide sequence ID" value="NZ_JAJEQN010000029.1"/>
</dbReference>
<dbReference type="AlphaFoldDB" id="A0AAE3E5P4"/>
<keyword evidence="3" id="KW-1185">Reference proteome</keyword>
<dbReference type="EMBL" id="JAJEQN010000029">
    <property type="protein sequence ID" value="MCC2222178.1"/>
    <property type="molecule type" value="Genomic_DNA"/>
</dbReference>
<proteinExistence type="predicted"/>
<feature type="transmembrane region" description="Helical" evidence="1">
    <location>
        <begin position="74"/>
        <end position="92"/>
    </location>
</feature>
<comment type="caution">
    <text evidence="2">The sequence shown here is derived from an EMBL/GenBank/DDBJ whole genome shotgun (WGS) entry which is preliminary data.</text>
</comment>
<evidence type="ECO:0000313" key="2">
    <source>
        <dbReference type="EMBL" id="MCC2222178.1"/>
    </source>
</evidence>
<evidence type="ECO:0000313" key="3">
    <source>
        <dbReference type="Proteomes" id="UP001198200"/>
    </source>
</evidence>
<protein>
    <submittedName>
        <fullName evidence="2">Uncharacterized protein</fullName>
    </submittedName>
</protein>
<organism evidence="2 3">
    <name type="scientific">Anthropogastromicrobium aceti</name>
    <dbReference type="NCBI Taxonomy" id="2981768"/>
    <lineage>
        <taxon>Bacteria</taxon>
        <taxon>Bacillati</taxon>
        <taxon>Bacillota</taxon>
        <taxon>Clostridia</taxon>
        <taxon>Lachnospirales</taxon>
        <taxon>Lachnospiraceae</taxon>
        <taxon>Anthropogastromicrobium</taxon>
    </lineage>
</organism>
<accession>A0AAE3E5P4</accession>
<sequence length="214" mass="26176">MKKRCIWNWYRKRKIEYLDEEDRWFKYLEMLVIGIFIVIGVVGPIAVLGVFAWQGWQDMIKDQMTFQNTMILEGFKFIVLLPVLIFFEYIIYAQVYNGITSSGVYYLNERGIQLEYCMHICREIRWDGIDRIERRTIDTGAKYPFDENEIFFICKKGCSEKEKKPKTRSAYFYVNHRKRVLLIGYSKEREEEFYQYWNKEIRDQRKWTRGMNLF</sequence>
<feature type="transmembrane region" description="Helical" evidence="1">
    <location>
        <begin position="30"/>
        <end position="53"/>
    </location>
</feature>
<name>A0AAE3E5P4_9FIRM</name>
<keyword evidence="1" id="KW-0472">Membrane</keyword>
<keyword evidence="1" id="KW-1133">Transmembrane helix</keyword>
<reference evidence="2 3" key="1">
    <citation type="submission" date="2021-10" db="EMBL/GenBank/DDBJ databases">
        <title>Anaerobic single-cell dispensing facilitates the cultivation of human gut bacteria.</title>
        <authorList>
            <person name="Afrizal A."/>
        </authorList>
    </citation>
    <scope>NUCLEOTIDE SEQUENCE [LARGE SCALE GENOMIC DNA]</scope>
    <source>
        <strain evidence="2 3">CLA-AA-H224</strain>
    </source>
</reference>